<gene>
    <name evidence="5" type="primary">egtD</name>
    <name evidence="5" type="ORF">HF327_016740</name>
</gene>
<feature type="compositionally biased region" description="Pro residues" evidence="3">
    <location>
        <begin position="24"/>
        <end position="34"/>
    </location>
</feature>
<dbReference type="GO" id="GO:0052706">
    <property type="term" value="F:L-histidine N(alpha)-methyltransferase activity"/>
    <property type="evidence" value="ECO:0007669"/>
    <property type="project" value="UniProtKB-EC"/>
</dbReference>
<comment type="caution">
    <text evidence="5">The sequence shown here is derived from an EMBL/GenBank/DDBJ whole genome shotgun (WGS) entry which is preliminary data.</text>
</comment>
<sequence>MRAVPDRQAASIEFLSRAGRIPLPLPSLQVPPPRQGGDDDVRAATQRPQGAQAALRHELAQGLMQQQAQISPKFLYDARGCALFEQITQLREYYPTRTEAAIMAQHEVEMAEAMSGCQVLIELGAGNCEKVRRLCRSVAPLQFVGVDIAVEFLQQAVVRLGQDFPQMTARAVAADFTADWHLPPDVPQGRRELFYPGSSIGNFDTQQALHMLKHMHSLLNGDGGLLIGIDLPKSLPVLIAAYDDEQGVTAEFNLNVLSHVNRLLGSDFKPQDWEHEACFDPRHSRIEMHLRARHGVMVCWPQGVRYFAQGETIHTENSYKYPLSDFLSMLRAAGFGATRVWTDEQQWFAVIHAHA</sequence>
<dbReference type="EC" id="2.1.1.44" evidence="5"/>
<dbReference type="Gene3D" id="3.40.50.150">
    <property type="entry name" value="Vaccinia Virus protein VP39"/>
    <property type="match status" value="1"/>
</dbReference>
<proteinExistence type="predicted"/>
<dbReference type="Proteomes" id="UP000530032">
    <property type="component" value="Unassembled WGS sequence"/>
</dbReference>
<keyword evidence="1 5" id="KW-0489">Methyltransferase</keyword>
<evidence type="ECO:0000256" key="2">
    <source>
        <dbReference type="ARBA" id="ARBA00022679"/>
    </source>
</evidence>
<dbReference type="InterPro" id="IPR035094">
    <property type="entry name" value="EgtD"/>
</dbReference>
<evidence type="ECO:0000259" key="4">
    <source>
        <dbReference type="Pfam" id="PF10017"/>
    </source>
</evidence>
<reference evidence="5" key="1">
    <citation type="submission" date="2020-12" db="EMBL/GenBank/DDBJ databases">
        <title>Comamonas sp. nov., isolated from stream water.</title>
        <authorList>
            <person name="Park K.-H."/>
        </authorList>
    </citation>
    <scope>NUCLEOTIDE SEQUENCE</scope>
    <source>
        <strain evidence="5">EJ-4</strain>
    </source>
</reference>
<dbReference type="Pfam" id="PF10017">
    <property type="entry name" value="Methyltransf_33"/>
    <property type="match status" value="1"/>
</dbReference>
<dbReference type="AlphaFoldDB" id="A0A843B614"/>
<organism evidence="5 6">
    <name type="scientific">Comamonas suwonensis</name>
    <dbReference type="NCBI Taxonomy" id="2606214"/>
    <lineage>
        <taxon>Bacteria</taxon>
        <taxon>Pseudomonadati</taxon>
        <taxon>Pseudomonadota</taxon>
        <taxon>Betaproteobacteria</taxon>
        <taxon>Burkholderiales</taxon>
        <taxon>Comamonadaceae</taxon>
        <taxon>Comamonas</taxon>
    </lineage>
</organism>
<dbReference type="PANTHER" id="PTHR43397:SF1">
    <property type="entry name" value="ERGOTHIONEINE BIOSYNTHESIS PROTEIN 1"/>
    <property type="match status" value="1"/>
</dbReference>
<dbReference type="InterPro" id="IPR051128">
    <property type="entry name" value="EgtD_Methyltrsf_superfamily"/>
</dbReference>
<dbReference type="PIRSF" id="PIRSF018005">
    <property type="entry name" value="UCP018005"/>
    <property type="match status" value="1"/>
</dbReference>
<evidence type="ECO:0000256" key="3">
    <source>
        <dbReference type="SAM" id="MobiDB-lite"/>
    </source>
</evidence>
<dbReference type="InterPro" id="IPR019257">
    <property type="entry name" value="MeTrfase_dom"/>
</dbReference>
<dbReference type="PANTHER" id="PTHR43397">
    <property type="entry name" value="ERGOTHIONEINE BIOSYNTHESIS PROTEIN 1"/>
    <property type="match status" value="1"/>
</dbReference>
<feature type="domain" description="Histidine-specific methyltransferase SAM-dependent" evidence="4">
    <location>
        <begin position="56"/>
        <end position="353"/>
    </location>
</feature>
<evidence type="ECO:0000313" key="6">
    <source>
        <dbReference type="Proteomes" id="UP000530032"/>
    </source>
</evidence>
<dbReference type="EMBL" id="JABBCQ020000016">
    <property type="protein sequence ID" value="MBI1626143.1"/>
    <property type="molecule type" value="Genomic_DNA"/>
</dbReference>
<evidence type="ECO:0000313" key="5">
    <source>
        <dbReference type="EMBL" id="MBI1626143.1"/>
    </source>
</evidence>
<accession>A0A843B614</accession>
<protein>
    <submittedName>
        <fullName evidence="5">L-histidine N(Alpha)-methyltransferase</fullName>
        <ecNumber evidence="5">2.1.1.44</ecNumber>
    </submittedName>
</protein>
<keyword evidence="6" id="KW-1185">Reference proteome</keyword>
<dbReference type="InterPro" id="IPR017804">
    <property type="entry name" value="MeTrfase_EgtD-like"/>
</dbReference>
<name>A0A843B614_9BURK</name>
<dbReference type="SUPFAM" id="SSF53335">
    <property type="entry name" value="S-adenosyl-L-methionine-dependent methyltransferases"/>
    <property type="match status" value="1"/>
</dbReference>
<feature type="region of interest" description="Disordered" evidence="3">
    <location>
        <begin position="24"/>
        <end position="48"/>
    </location>
</feature>
<dbReference type="RefSeq" id="WP_198461466.1">
    <property type="nucleotide sequence ID" value="NZ_JABBCQ020000016.1"/>
</dbReference>
<keyword evidence="2 5" id="KW-0808">Transferase</keyword>
<dbReference type="InterPro" id="IPR029063">
    <property type="entry name" value="SAM-dependent_MTases_sf"/>
</dbReference>
<dbReference type="NCBIfam" id="TIGR03438">
    <property type="entry name" value="egtD_ergothio"/>
    <property type="match status" value="1"/>
</dbReference>
<evidence type="ECO:0000256" key="1">
    <source>
        <dbReference type="ARBA" id="ARBA00022603"/>
    </source>
</evidence>
<dbReference type="GO" id="GO:0032259">
    <property type="term" value="P:methylation"/>
    <property type="evidence" value="ECO:0007669"/>
    <property type="project" value="UniProtKB-KW"/>
</dbReference>